<dbReference type="FunFam" id="1.20.1110.10:FF:000036">
    <property type="entry name" value="Calcium-transporting ATPase"/>
    <property type="match status" value="1"/>
</dbReference>
<evidence type="ECO:0000313" key="8">
    <source>
        <dbReference type="EMBL" id="AQK68934.1"/>
    </source>
</evidence>
<dbReference type="SUPFAM" id="SSF81665">
    <property type="entry name" value="Calcium ATPase, transmembrane domain M"/>
    <property type="match status" value="1"/>
</dbReference>
<dbReference type="Gene3D" id="1.20.5.170">
    <property type="match status" value="1"/>
</dbReference>
<evidence type="ECO:0000256" key="1">
    <source>
        <dbReference type="ARBA" id="ARBA00004370"/>
    </source>
</evidence>
<dbReference type="Gene3D" id="1.20.1110.10">
    <property type="entry name" value="Calcium-transporting ATPase, transmembrane domain"/>
    <property type="match status" value="1"/>
</dbReference>
<dbReference type="InterPro" id="IPR018303">
    <property type="entry name" value="ATPase_P-typ_P_site"/>
</dbReference>
<feature type="domain" description="Calcium-transporting P-type ATPase N-terminal autoinhibitory" evidence="7">
    <location>
        <begin position="39"/>
        <end position="81"/>
    </location>
</feature>
<dbReference type="Gene3D" id="3.40.1110.10">
    <property type="entry name" value="Calcium-transporting ATPase, cytoplasmic domain N"/>
    <property type="match status" value="1"/>
</dbReference>
<proteinExistence type="predicted"/>
<reference evidence="8" key="1">
    <citation type="submission" date="2015-12" db="EMBL/GenBank/DDBJ databases">
        <title>Update maize B73 reference genome by single molecule sequencing technologies.</title>
        <authorList>
            <consortium name="Maize Genome Sequencing Project"/>
            <person name="Ware D."/>
        </authorList>
    </citation>
    <scope>NUCLEOTIDE SEQUENCE</scope>
    <source>
        <tissue evidence="8">Seedling</tissue>
    </source>
</reference>
<keyword evidence="2" id="KW-0812">Transmembrane</keyword>
<accession>A0A1D6H261</accession>
<dbReference type="SUPFAM" id="SSF81653">
    <property type="entry name" value="Calcium ATPase, transduction domain A"/>
    <property type="match status" value="1"/>
</dbReference>
<comment type="subcellular location">
    <subcellularLocation>
        <location evidence="1">Membrane</location>
    </subcellularLocation>
</comment>
<keyword evidence="5" id="KW-0472">Membrane</keyword>
<keyword evidence="4" id="KW-1133">Transmembrane helix</keyword>
<dbReference type="PRINTS" id="PR00121">
    <property type="entry name" value="NAKATPASE"/>
</dbReference>
<feature type="domain" description="P-type ATPase A" evidence="6">
    <location>
        <begin position="246"/>
        <end position="339"/>
    </location>
</feature>
<dbReference type="GO" id="GO:0016887">
    <property type="term" value="F:ATP hydrolysis activity"/>
    <property type="evidence" value="ECO:0007669"/>
    <property type="project" value="InterPro"/>
</dbReference>
<dbReference type="InterPro" id="IPR023299">
    <property type="entry name" value="ATPase_P-typ_cyto_dom_N"/>
</dbReference>
<dbReference type="InterPro" id="IPR001757">
    <property type="entry name" value="P_typ_ATPase"/>
</dbReference>
<dbReference type="FunFam" id="2.70.150.10:FF:000006">
    <property type="entry name" value="Calcium-transporting ATPase"/>
    <property type="match status" value="1"/>
</dbReference>
<dbReference type="Pfam" id="PF00122">
    <property type="entry name" value="E1-E2_ATPase"/>
    <property type="match status" value="1"/>
</dbReference>
<dbReference type="NCBIfam" id="TIGR01494">
    <property type="entry name" value="ATPase_P-type"/>
    <property type="match status" value="1"/>
</dbReference>
<dbReference type="SUPFAM" id="SSF81660">
    <property type="entry name" value="Metal cation-transporting ATPase, ATP-binding domain N"/>
    <property type="match status" value="1"/>
</dbReference>
<dbReference type="ExpressionAtlas" id="A0A1D6H261">
    <property type="expression patterns" value="baseline and differential"/>
</dbReference>
<dbReference type="FunFam" id="1.20.5.170:FF:000029">
    <property type="entry name" value="Calcium-transporting ATPase"/>
    <property type="match status" value="1"/>
</dbReference>
<evidence type="ECO:0000256" key="5">
    <source>
        <dbReference type="ARBA" id="ARBA00023136"/>
    </source>
</evidence>
<protein>
    <submittedName>
        <fullName evidence="8">Calcium-transporting ATPase 9 plasma membrane-type</fullName>
    </submittedName>
</protein>
<dbReference type="GO" id="GO:0016020">
    <property type="term" value="C:membrane"/>
    <property type="evidence" value="ECO:0007669"/>
    <property type="project" value="UniProtKB-SubCell"/>
</dbReference>
<name>A0A1D6H261_MAIZE</name>
<dbReference type="InterPro" id="IPR024750">
    <property type="entry name" value="Ca_ATPase_N_dom"/>
</dbReference>
<evidence type="ECO:0000259" key="6">
    <source>
        <dbReference type="Pfam" id="PF00122"/>
    </source>
</evidence>
<dbReference type="InterPro" id="IPR008250">
    <property type="entry name" value="ATPase_P-typ_transduc_dom_A_sf"/>
</dbReference>
<evidence type="ECO:0000256" key="4">
    <source>
        <dbReference type="ARBA" id="ARBA00022989"/>
    </source>
</evidence>
<gene>
    <name evidence="8" type="ORF">ZEAMMB73_Zm00001d015446</name>
</gene>
<dbReference type="InterPro" id="IPR059000">
    <property type="entry name" value="ATPase_P-type_domA"/>
</dbReference>
<dbReference type="EMBL" id="CM000781">
    <property type="protein sequence ID" value="AQK68934.1"/>
    <property type="molecule type" value="Genomic_DNA"/>
</dbReference>
<dbReference type="GO" id="GO:0005516">
    <property type="term" value="F:calmodulin binding"/>
    <property type="evidence" value="ECO:0007669"/>
    <property type="project" value="InterPro"/>
</dbReference>
<dbReference type="PRINTS" id="PR00119">
    <property type="entry name" value="CATATPASE"/>
</dbReference>
<evidence type="ECO:0000256" key="2">
    <source>
        <dbReference type="ARBA" id="ARBA00022692"/>
    </source>
</evidence>
<sequence length="614" mass="66851">MAGGQAPEASPGRYQRRRDEIDDDDCADVLGIDVRGPDADPFDIPAKRAPVERLRRWRQAALVLNASRRFRYTLDLKKEEEKEQIRRKIRAHAQVIRAALLFKEAGEKQTHETELPEILPRDFGIGEEQLTVMTRDHNYSALQEYGGACIIIFENILARKEGAFGQASLPDLTVFLWEACQDMTLVILIIAAVISLVLGIATEGTKEGWYDGTSIAFAVFLVIVVTAVSDYKQSLQFQHLNEEKQNIQVEVIRGGRRIQVSIFDIVVGDIVALKIGDQVSADGVVISGHSLAIDESSMTGESKIVMKDQKSPFLMAGSKVADGYGTMLVRLNGVATFIGIAGLSVAAMVLVVLFARYFTGHTTDSDGSVQFVKRHTSVKSAIFGSIKILTVAVTIVVVAVPEGLPLAVTLTLAYSMRKMMADKALVRRLSACETMGSATTICSDKTGTLTLNQMTVMQSIVGEVKLQPPANVDKLSSTVASLLLEGIAQNTSGSVFEAQDGSVEVTGSPTEKAILSWGLDLRMKFAEERSRSSIIHVSPFNSEKKRAGVAVVARDSNVHVHWKGAAEIVLALCTSWLNVDGSTHEMTPDKVETLAPSGSHLPHSFLSRFHSRTL</sequence>
<dbReference type="GO" id="GO:0005524">
    <property type="term" value="F:ATP binding"/>
    <property type="evidence" value="ECO:0007669"/>
    <property type="project" value="InterPro"/>
</dbReference>
<organism evidence="8">
    <name type="scientific">Zea mays</name>
    <name type="common">Maize</name>
    <dbReference type="NCBI Taxonomy" id="4577"/>
    <lineage>
        <taxon>Eukaryota</taxon>
        <taxon>Viridiplantae</taxon>
        <taxon>Streptophyta</taxon>
        <taxon>Embryophyta</taxon>
        <taxon>Tracheophyta</taxon>
        <taxon>Spermatophyta</taxon>
        <taxon>Magnoliopsida</taxon>
        <taxon>Liliopsida</taxon>
        <taxon>Poales</taxon>
        <taxon>Poaceae</taxon>
        <taxon>PACMAD clade</taxon>
        <taxon>Panicoideae</taxon>
        <taxon>Andropogonodae</taxon>
        <taxon>Andropogoneae</taxon>
        <taxon>Tripsacinae</taxon>
        <taxon>Zea</taxon>
    </lineage>
</organism>
<dbReference type="PROSITE" id="PS00154">
    <property type="entry name" value="ATPASE_E1_E2"/>
    <property type="match status" value="1"/>
</dbReference>
<keyword evidence="3" id="KW-0460">Magnesium</keyword>
<dbReference type="Pfam" id="PF13246">
    <property type="entry name" value="Cation_ATPase"/>
    <property type="match status" value="1"/>
</dbReference>
<dbReference type="InterPro" id="IPR023298">
    <property type="entry name" value="ATPase_P-typ_TM_dom_sf"/>
</dbReference>
<evidence type="ECO:0000259" key="7">
    <source>
        <dbReference type="Pfam" id="PF12515"/>
    </source>
</evidence>
<dbReference type="Pfam" id="PF12515">
    <property type="entry name" value="CaATP_NAI"/>
    <property type="match status" value="1"/>
</dbReference>
<dbReference type="PANTHER" id="PTHR24093:SF521">
    <property type="entry name" value="CALCIUM-TRANSPORTING ATPASE"/>
    <property type="match status" value="1"/>
</dbReference>
<dbReference type="PANTHER" id="PTHR24093">
    <property type="entry name" value="CATION TRANSPORTING ATPASE"/>
    <property type="match status" value="1"/>
</dbReference>
<dbReference type="AlphaFoldDB" id="A0A1D6H261"/>
<evidence type="ECO:0000256" key="3">
    <source>
        <dbReference type="ARBA" id="ARBA00022842"/>
    </source>
</evidence>
<dbReference type="Gene3D" id="2.70.150.10">
    <property type="entry name" value="Calcium-transporting ATPase, cytoplasmic transduction domain A"/>
    <property type="match status" value="1"/>
</dbReference>